<keyword evidence="3" id="KW-1185">Reference proteome</keyword>
<evidence type="ECO:0000256" key="1">
    <source>
        <dbReference type="SAM" id="Phobius"/>
    </source>
</evidence>
<keyword evidence="1" id="KW-0472">Membrane</keyword>
<accession>A0AAE1BD88</accession>
<dbReference type="EMBL" id="JAWDGP010000175">
    <property type="protein sequence ID" value="KAK3803211.1"/>
    <property type="molecule type" value="Genomic_DNA"/>
</dbReference>
<reference evidence="2" key="1">
    <citation type="journal article" date="2023" name="G3 (Bethesda)">
        <title>A reference genome for the long-term kleptoplast-retaining sea slug Elysia crispata morphotype clarki.</title>
        <authorList>
            <person name="Eastman K.E."/>
            <person name="Pendleton A.L."/>
            <person name="Shaikh M.A."/>
            <person name="Suttiyut T."/>
            <person name="Ogas R."/>
            <person name="Tomko P."/>
            <person name="Gavelis G."/>
            <person name="Widhalm J.R."/>
            <person name="Wisecaver J.H."/>
        </authorList>
    </citation>
    <scope>NUCLEOTIDE SEQUENCE</scope>
    <source>
        <strain evidence="2">ECLA1</strain>
    </source>
</reference>
<proteinExistence type="predicted"/>
<evidence type="ECO:0000313" key="2">
    <source>
        <dbReference type="EMBL" id="KAK3803211.1"/>
    </source>
</evidence>
<comment type="caution">
    <text evidence="2">The sequence shown here is derived from an EMBL/GenBank/DDBJ whole genome shotgun (WGS) entry which is preliminary data.</text>
</comment>
<name>A0AAE1BD88_9GAST</name>
<evidence type="ECO:0000313" key="3">
    <source>
        <dbReference type="Proteomes" id="UP001283361"/>
    </source>
</evidence>
<protein>
    <submittedName>
        <fullName evidence="2">Uncharacterized protein</fullName>
    </submittedName>
</protein>
<keyword evidence="1" id="KW-1133">Transmembrane helix</keyword>
<keyword evidence="1" id="KW-0812">Transmembrane</keyword>
<feature type="transmembrane region" description="Helical" evidence="1">
    <location>
        <begin position="62"/>
        <end position="85"/>
    </location>
</feature>
<dbReference type="Proteomes" id="UP001283361">
    <property type="component" value="Unassembled WGS sequence"/>
</dbReference>
<feature type="transmembrane region" description="Helical" evidence="1">
    <location>
        <begin position="105"/>
        <end position="122"/>
    </location>
</feature>
<gene>
    <name evidence="2" type="ORF">RRG08_013794</name>
</gene>
<organism evidence="2 3">
    <name type="scientific">Elysia crispata</name>
    <name type="common">lettuce slug</name>
    <dbReference type="NCBI Taxonomy" id="231223"/>
    <lineage>
        <taxon>Eukaryota</taxon>
        <taxon>Metazoa</taxon>
        <taxon>Spiralia</taxon>
        <taxon>Lophotrochozoa</taxon>
        <taxon>Mollusca</taxon>
        <taxon>Gastropoda</taxon>
        <taxon>Heterobranchia</taxon>
        <taxon>Euthyneura</taxon>
        <taxon>Panpulmonata</taxon>
        <taxon>Sacoglossa</taxon>
        <taxon>Placobranchoidea</taxon>
        <taxon>Plakobranchidae</taxon>
        <taxon>Elysia</taxon>
    </lineage>
</organism>
<sequence>MHDPFRVIPVRHLGHGYAIAAAFGPLIYPDTHDLLTSIGTGYIILHAVHRSMSVESGLAIRALFDTLVFDCLASALIPTFITYHVRWLVRDVLFESRVHSGGLRWVPTVFSLASLVFSWAHIDRLIDDLMNQTLRSA</sequence>
<dbReference type="AlphaFoldDB" id="A0AAE1BD88"/>